<keyword evidence="2" id="KW-1185">Reference proteome</keyword>
<proteinExistence type="predicted"/>
<accession>Q2H9B2</accession>
<protein>
    <submittedName>
        <fullName evidence="1">Uncharacterized protein</fullName>
    </submittedName>
</protein>
<dbReference type="RefSeq" id="XP_001229708.1">
    <property type="nucleotide sequence ID" value="XM_001229707.1"/>
</dbReference>
<sequence>MRFSLLVPAIGTFVFGATFIVAARPNDAAAILQDLQRKVEAKLHETNKTAPGSLPGHGGQTCTLANAAVRKDCKMLVEIGVDDAAAAPGILPTEELMYGKEAQEIRIEVALRMRAEILKVRKALGGYPEPEPAFGLAETWRLDEDIEAKKYKSRVDGSDINQD</sequence>
<dbReference type="OrthoDB" id="193467at2759"/>
<dbReference type="GeneID" id="4389362"/>
<dbReference type="AlphaFoldDB" id="Q2H9B2"/>
<dbReference type="VEuPathDB" id="FungiDB:CHGG_03192"/>
<gene>
    <name evidence="1" type="ORF">CHGG_03192</name>
</gene>
<dbReference type="Proteomes" id="UP000001056">
    <property type="component" value="Unassembled WGS sequence"/>
</dbReference>
<dbReference type="InParanoid" id="Q2H9B2"/>
<evidence type="ECO:0000313" key="1">
    <source>
        <dbReference type="EMBL" id="EAQ91257.1"/>
    </source>
</evidence>
<dbReference type="eggNOG" id="KOG2847">
    <property type="taxonomic scope" value="Eukaryota"/>
</dbReference>
<name>Q2H9B2_CHAGB</name>
<evidence type="ECO:0000313" key="2">
    <source>
        <dbReference type="Proteomes" id="UP000001056"/>
    </source>
</evidence>
<dbReference type="EMBL" id="CH408030">
    <property type="protein sequence ID" value="EAQ91257.1"/>
    <property type="molecule type" value="Genomic_DNA"/>
</dbReference>
<dbReference type="STRING" id="306901.Q2H9B2"/>
<dbReference type="HOGENOM" id="CLU_1626826_0_0_1"/>
<organism evidence="1 2">
    <name type="scientific">Chaetomium globosum (strain ATCC 6205 / CBS 148.51 / DSM 1962 / NBRC 6347 / NRRL 1970)</name>
    <name type="common">Soil fungus</name>
    <dbReference type="NCBI Taxonomy" id="306901"/>
    <lineage>
        <taxon>Eukaryota</taxon>
        <taxon>Fungi</taxon>
        <taxon>Dikarya</taxon>
        <taxon>Ascomycota</taxon>
        <taxon>Pezizomycotina</taxon>
        <taxon>Sordariomycetes</taxon>
        <taxon>Sordariomycetidae</taxon>
        <taxon>Sordariales</taxon>
        <taxon>Chaetomiaceae</taxon>
        <taxon>Chaetomium</taxon>
    </lineage>
</organism>
<reference evidence="2" key="1">
    <citation type="journal article" date="2015" name="Genome Announc.">
        <title>Draft genome sequence of the cellulolytic fungus Chaetomium globosum.</title>
        <authorList>
            <person name="Cuomo C.A."/>
            <person name="Untereiner W.A."/>
            <person name="Ma L.-J."/>
            <person name="Grabherr M."/>
            <person name="Birren B.W."/>
        </authorList>
    </citation>
    <scope>NUCLEOTIDE SEQUENCE [LARGE SCALE GENOMIC DNA]</scope>
    <source>
        <strain evidence="2">ATCC 6205 / CBS 148.51 / DSM 1962 / NBRC 6347 / NRRL 1970</strain>
    </source>
</reference>